<name>A0ABX9NNP1_9GAMM</name>
<comment type="caution">
    <text evidence="1">The sequence shown here is derived from an EMBL/GenBank/DDBJ whole genome shotgun (WGS) entry which is preliminary data.</text>
</comment>
<dbReference type="Proteomes" id="UP000266633">
    <property type="component" value="Unassembled WGS sequence"/>
</dbReference>
<proteinExistence type="predicted"/>
<evidence type="ECO:0000313" key="1">
    <source>
        <dbReference type="EMBL" id="RJL73447.1"/>
    </source>
</evidence>
<keyword evidence="2" id="KW-1185">Reference proteome</keyword>
<reference evidence="1 2" key="1">
    <citation type="submission" date="2018-09" db="EMBL/GenBank/DDBJ databases">
        <title>Phylogenetic diversity of Pectobacterium and Dickeya strains causing blackleg disease of potato in Morocco.</title>
        <authorList>
            <person name="Oulghazi S."/>
            <person name="Moumni M."/>
            <person name="Faure D."/>
        </authorList>
    </citation>
    <scope>NUCLEOTIDE SEQUENCE [LARGE SCALE GENOMIC DNA]</scope>
    <source>
        <strain evidence="1 2">S4.16.03.LID</strain>
    </source>
</reference>
<evidence type="ECO:0000313" key="2">
    <source>
        <dbReference type="Proteomes" id="UP000266633"/>
    </source>
</evidence>
<gene>
    <name evidence="1" type="ORF">D5077_09325</name>
</gene>
<dbReference type="EMBL" id="QZDO01000029">
    <property type="protein sequence ID" value="RJL73447.1"/>
    <property type="molecule type" value="Genomic_DNA"/>
</dbReference>
<accession>A0ABX9NNP1</accession>
<protein>
    <submittedName>
        <fullName evidence="1">Uncharacterized protein</fullName>
    </submittedName>
</protein>
<sequence length="76" mass="8310">MDAAKARAAPDKNVRNVFEQRLRWPEGRAPGMGRVTASRAARTAKANAEGTALAARFSTQPEVKERRRLSLSLSCV</sequence>
<organism evidence="1 2">
    <name type="scientific">Dickeya dianthicola</name>
    <dbReference type="NCBI Taxonomy" id="204039"/>
    <lineage>
        <taxon>Bacteria</taxon>
        <taxon>Pseudomonadati</taxon>
        <taxon>Pseudomonadota</taxon>
        <taxon>Gammaproteobacteria</taxon>
        <taxon>Enterobacterales</taxon>
        <taxon>Pectobacteriaceae</taxon>
        <taxon>Dickeya</taxon>
    </lineage>
</organism>